<evidence type="ECO:0000256" key="1">
    <source>
        <dbReference type="SAM" id="MobiDB-lite"/>
    </source>
</evidence>
<protein>
    <submittedName>
        <fullName evidence="2">Uncharacterized protein</fullName>
    </submittedName>
</protein>
<dbReference type="Gene3D" id="1.10.443.20">
    <property type="entry name" value="Centromere DNA-binding protein complex CBF3 subunit, domain 2"/>
    <property type="match status" value="1"/>
</dbReference>
<dbReference type="GO" id="GO:0003677">
    <property type="term" value="F:DNA binding"/>
    <property type="evidence" value="ECO:0007669"/>
    <property type="project" value="InterPro"/>
</dbReference>
<evidence type="ECO:0000313" key="2">
    <source>
        <dbReference type="EMBL" id="CEP16662.1"/>
    </source>
</evidence>
<dbReference type="EMBL" id="LN733222">
    <property type="protein sequence ID" value="CEP16662.1"/>
    <property type="molecule type" value="Genomic_DNA"/>
</dbReference>
<sequence length="262" mass="29834">MNKVVEICPFMAMAFHFFWRSHNNKESSPSFNTNKVRFRLKLIHCVTLRTTRSKKPRTKGDARQSSSLKGEYDYESSSDEEDQEEGVFKILAETAISKTGHTRIMKNAFADADLFVKKKVTHVPRRSGASMASLAGVPEDEIRLHLRDGRLRERFGVSFALHSQERAIIANLPTLKVSSITQFKNSAAVYLLAKFKTIASYHNRDIWHKRERFKKYISKQKASAEISKRLLGEFKVESAATATSKMSWSARNTINIHVYGGS</sequence>
<dbReference type="Proteomes" id="UP000054107">
    <property type="component" value="Unassembled WGS sequence"/>
</dbReference>
<organism evidence="2 3">
    <name type="scientific">Parasitella parasitica</name>
    <dbReference type="NCBI Taxonomy" id="35722"/>
    <lineage>
        <taxon>Eukaryota</taxon>
        <taxon>Fungi</taxon>
        <taxon>Fungi incertae sedis</taxon>
        <taxon>Mucoromycota</taxon>
        <taxon>Mucoromycotina</taxon>
        <taxon>Mucoromycetes</taxon>
        <taxon>Mucorales</taxon>
        <taxon>Mucorineae</taxon>
        <taxon>Mucoraceae</taxon>
        <taxon>Parasitella</taxon>
    </lineage>
</organism>
<dbReference type="InterPro" id="IPR038279">
    <property type="entry name" value="Ndc10_dom2_sf"/>
</dbReference>
<reference evidence="2 3" key="1">
    <citation type="submission" date="2014-09" db="EMBL/GenBank/DDBJ databases">
        <authorList>
            <person name="Ellenberger Sabrina"/>
        </authorList>
    </citation>
    <scope>NUCLEOTIDE SEQUENCE [LARGE SCALE GENOMIC DNA]</scope>
    <source>
        <strain evidence="2 3">CBS 412.66</strain>
    </source>
</reference>
<keyword evidence="3" id="KW-1185">Reference proteome</keyword>
<proteinExistence type="predicted"/>
<evidence type="ECO:0000313" key="3">
    <source>
        <dbReference type="Proteomes" id="UP000054107"/>
    </source>
</evidence>
<feature type="region of interest" description="Disordered" evidence="1">
    <location>
        <begin position="51"/>
        <end position="81"/>
    </location>
</feature>
<name>A0A0B7NGW2_9FUNG</name>
<accession>A0A0B7NGW2</accession>
<dbReference type="AlphaFoldDB" id="A0A0B7NGW2"/>
<gene>
    <name evidence="2" type="primary">PARPA_10934.1 scaffold 41991</name>
</gene>